<organism evidence="5 6">
    <name type="scientific">Nocardioides anomalus</name>
    <dbReference type="NCBI Taxonomy" id="2712223"/>
    <lineage>
        <taxon>Bacteria</taxon>
        <taxon>Bacillati</taxon>
        <taxon>Actinomycetota</taxon>
        <taxon>Actinomycetes</taxon>
        <taxon>Propionibacteriales</taxon>
        <taxon>Nocardioidaceae</taxon>
        <taxon>Nocardioides</taxon>
    </lineage>
</organism>
<dbReference type="CDD" id="cd06170">
    <property type="entry name" value="LuxR_C_like"/>
    <property type="match status" value="1"/>
</dbReference>
<dbReference type="AlphaFoldDB" id="A0A6G6W9L1"/>
<dbReference type="SUPFAM" id="SSF46894">
    <property type="entry name" value="C-terminal effector domain of the bipartite response regulators"/>
    <property type="match status" value="1"/>
</dbReference>
<dbReference type="InterPro" id="IPR029016">
    <property type="entry name" value="GAF-like_dom_sf"/>
</dbReference>
<evidence type="ECO:0000313" key="6">
    <source>
        <dbReference type="Proteomes" id="UP000502996"/>
    </source>
</evidence>
<dbReference type="PANTHER" id="PTHR44688">
    <property type="entry name" value="DNA-BINDING TRANSCRIPTIONAL ACTIVATOR DEVR_DOSR"/>
    <property type="match status" value="1"/>
</dbReference>
<dbReference type="Gene3D" id="3.30.450.40">
    <property type="match status" value="1"/>
</dbReference>
<dbReference type="GO" id="GO:0003677">
    <property type="term" value="F:DNA binding"/>
    <property type="evidence" value="ECO:0007669"/>
    <property type="project" value="UniProtKB-KW"/>
</dbReference>
<keyword evidence="6" id="KW-1185">Reference proteome</keyword>
<reference evidence="5 6" key="1">
    <citation type="submission" date="2020-02" db="EMBL/GenBank/DDBJ databases">
        <title>Full genome sequence of Nocardioides sp. R-3366.</title>
        <authorList>
            <person name="Im W.-T."/>
        </authorList>
    </citation>
    <scope>NUCLEOTIDE SEQUENCE [LARGE SCALE GENOMIC DNA]</scope>
    <source>
        <strain evidence="5 6">R-3366</strain>
    </source>
</reference>
<dbReference type="Gene3D" id="1.10.10.10">
    <property type="entry name" value="Winged helix-like DNA-binding domain superfamily/Winged helix DNA-binding domain"/>
    <property type="match status" value="1"/>
</dbReference>
<dbReference type="GO" id="GO:0006355">
    <property type="term" value="P:regulation of DNA-templated transcription"/>
    <property type="evidence" value="ECO:0007669"/>
    <property type="project" value="InterPro"/>
</dbReference>
<dbReference type="SUPFAM" id="SSF55781">
    <property type="entry name" value="GAF domain-like"/>
    <property type="match status" value="1"/>
</dbReference>
<dbReference type="InterPro" id="IPR036388">
    <property type="entry name" value="WH-like_DNA-bd_sf"/>
</dbReference>
<evidence type="ECO:0000313" key="5">
    <source>
        <dbReference type="EMBL" id="QIG41837.1"/>
    </source>
</evidence>
<keyword evidence="3" id="KW-0804">Transcription</keyword>
<keyword evidence="1" id="KW-0805">Transcription regulation</keyword>
<evidence type="ECO:0000256" key="3">
    <source>
        <dbReference type="ARBA" id="ARBA00023163"/>
    </source>
</evidence>
<dbReference type="Pfam" id="PF00196">
    <property type="entry name" value="GerE"/>
    <property type="match status" value="1"/>
</dbReference>
<evidence type="ECO:0000256" key="1">
    <source>
        <dbReference type="ARBA" id="ARBA00023015"/>
    </source>
</evidence>
<feature type="domain" description="HTH luxR-type" evidence="4">
    <location>
        <begin position="315"/>
        <end position="379"/>
    </location>
</feature>
<name>A0A6G6W9L1_9ACTN</name>
<evidence type="ECO:0000259" key="4">
    <source>
        <dbReference type="PROSITE" id="PS50043"/>
    </source>
</evidence>
<evidence type="ECO:0000256" key="2">
    <source>
        <dbReference type="ARBA" id="ARBA00023125"/>
    </source>
</evidence>
<dbReference type="PROSITE" id="PS50043">
    <property type="entry name" value="HTH_LUXR_2"/>
    <property type="match status" value="1"/>
</dbReference>
<accession>A0A6G6W9L1</accession>
<keyword evidence="2" id="KW-0238">DNA-binding</keyword>
<dbReference type="InterPro" id="IPR016032">
    <property type="entry name" value="Sig_transdc_resp-reg_C-effctor"/>
</dbReference>
<dbReference type="Proteomes" id="UP000502996">
    <property type="component" value="Chromosome"/>
</dbReference>
<dbReference type="PRINTS" id="PR00038">
    <property type="entry name" value="HTHLUXR"/>
</dbReference>
<gene>
    <name evidence="5" type="ORF">G5V58_02725</name>
</gene>
<dbReference type="SMART" id="SM00421">
    <property type="entry name" value="HTH_LUXR"/>
    <property type="match status" value="1"/>
</dbReference>
<dbReference type="EMBL" id="CP049257">
    <property type="protein sequence ID" value="QIG41837.1"/>
    <property type="molecule type" value="Genomic_DNA"/>
</dbReference>
<sequence length="379" mass="39723">MCGLVPDASAAQDGPVRARGSRRLAERLAERAAPSDRGALSLDDLAALVYRELAADVAYDFACLAVTDPASGVVTWASKTRSLGIGDEEFAAAEYGGPDVNKFEDIARRTPPVGLLSVDTNGHPETCRRHRDFMQPRFGFTDELRAAFVSRGAVWGALGVYRGPGDPPFTTEDGDAVAEAAPVLAQAIQRSLFQLPADPDPATVDTGHGGPAVLVVDEADRATHLTPAARTALDELGGRDHGSLPANLLAVVATCRHTGAPFGTRVRTPAGQWLSLRAAPLAGDDADQPGSDAAETGRDVVVTVEPAPRAALSRLALTAHGLTAREEEVALLVLQGANTRSIAAALHLSPHTVQDHLKKVFAKVGVASRRELTAKLMLA</sequence>
<dbReference type="KEGG" id="nano:G5V58_02725"/>
<proteinExistence type="predicted"/>
<protein>
    <submittedName>
        <fullName evidence="5">LuxR family transcriptional regulator</fullName>
    </submittedName>
</protein>
<dbReference type="InterPro" id="IPR000792">
    <property type="entry name" value="Tscrpt_reg_LuxR_C"/>
</dbReference>
<dbReference type="PANTHER" id="PTHR44688:SF16">
    <property type="entry name" value="DNA-BINDING TRANSCRIPTIONAL ACTIVATOR DEVR_DOSR"/>
    <property type="match status" value="1"/>
</dbReference>